<evidence type="ECO:0000256" key="8">
    <source>
        <dbReference type="SAM" id="SignalP"/>
    </source>
</evidence>
<dbReference type="Gene3D" id="2.40.170.20">
    <property type="entry name" value="TonB-dependent receptor, beta-barrel domain"/>
    <property type="match status" value="1"/>
</dbReference>
<dbReference type="PROSITE" id="PS52016">
    <property type="entry name" value="TONB_DEPENDENT_REC_3"/>
    <property type="match status" value="1"/>
</dbReference>
<dbReference type="InterPro" id="IPR023997">
    <property type="entry name" value="TonB-dep_OMP_SusC/RagA_CS"/>
</dbReference>
<evidence type="ECO:0000256" key="3">
    <source>
        <dbReference type="ARBA" id="ARBA00022452"/>
    </source>
</evidence>
<dbReference type="InterPro" id="IPR039426">
    <property type="entry name" value="TonB-dep_rcpt-like"/>
</dbReference>
<dbReference type="SUPFAM" id="SSF56935">
    <property type="entry name" value="Porins"/>
    <property type="match status" value="1"/>
</dbReference>
<dbReference type="Gene3D" id="2.170.130.10">
    <property type="entry name" value="TonB-dependent receptor, plug domain"/>
    <property type="match status" value="1"/>
</dbReference>
<evidence type="ECO:0000256" key="5">
    <source>
        <dbReference type="ARBA" id="ARBA00023136"/>
    </source>
</evidence>
<dbReference type="Gene3D" id="2.60.40.1120">
    <property type="entry name" value="Carboxypeptidase-like, regulatory domain"/>
    <property type="match status" value="1"/>
</dbReference>
<evidence type="ECO:0000259" key="9">
    <source>
        <dbReference type="Pfam" id="PF07715"/>
    </source>
</evidence>
<dbReference type="InterPro" id="IPR023996">
    <property type="entry name" value="TonB-dep_OMP_SusC/RagA"/>
</dbReference>
<accession>A0A9X3F473</accession>
<keyword evidence="11" id="KW-1185">Reference proteome</keyword>
<protein>
    <submittedName>
        <fullName evidence="10">TonB-dependent receptor</fullName>
    </submittedName>
</protein>
<evidence type="ECO:0000256" key="2">
    <source>
        <dbReference type="ARBA" id="ARBA00022448"/>
    </source>
</evidence>
<dbReference type="RefSeq" id="WP_343331804.1">
    <property type="nucleotide sequence ID" value="NZ_JAPOHD010000007.1"/>
</dbReference>
<keyword evidence="8" id="KW-0732">Signal</keyword>
<evidence type="ECO:0000256" key="7">
    <source>
        <dbReference type="PROSITE-ProRule" id="PRU01360"/>
    </source>
</evidence>
<reference evidence="10" key="1">
    <citation type="submission" date="2022-11" db="EMBL/GenBank/DDBJ databases">
        <title>Marilongibacter aestuarii gen. nov., sp. nov., isolated from tidal flat sediment.</title>
        <authorList>
            <person name="Jiayan W."/>
        </authorList>
    </citation>
    <scope>NUCLEOTIDE SEQUENCE</scope>
    <source>
        <strain evidence="10">Z1-6</strain>
    </source>
</reference>
<dbReference type="SUPFAM" id="SSF49464">
    <property type="entry name" value="Carboxypeptidase regulatory domain-like"/>
    <property type="match status" value="1"/>
</dbReference>
<evidence type="ECO:0000313" key="10">
    <source>
        <dbReference type="EMBL" id="MCY1719467.1"/>
    </source>
</evidence>
<comment type="caution">
    <text evidence="10">The sequence shown here is derived from an EMBL/GenBank/DDBJ whole genome shotgun (WGS) entry which is preliminary data.</text>
</comment>
<dbReference type="InterPro" id="IPR012910">
    <property type="entry name" value="Plug_dom"/>
</dbReference>
<dbReference type="InterPro" id="IPR008969">
    <property type="entry name" value="CarboxyPept-like_regulatory"/>
</dbReference>
<feature type="chain" id="PRO_5040945293" evidence="8">
    <location>
        <begin position="23"/>
        <end position="1038"/>
    </location>
</feature>
<dbReference type="AlphaFoldDB" id="A0A9X3F473"/>
<dbReference type="EMBL" id="JAPOHD010000007">
    <property type="protein sequence ID" value="MCY1719467.1"/>
    <property type="molecule type" value="Genomic_DNA"/>
</dbReference>
<evidence type="ECO:0000256" key="4">
    <source>
        <dbReference type="ARBA" id="ARBA00022692"/>
    </source>
</evidence>
<comment type="similarity">
    <text evidence="7">Belongs to the TonB-dependent receptor family.</text>
</comment>
<evidence type="ECO:0000256" key="6">
    <source>
        <dbReference type="ARBA" id="ARBA00023237"/>
    </source>
</evidence>
<keyword evidence="6 7" id="KW-0998">Cell outer membrane</keyword>
<evidence type="ECO:0000256" key="1">
    <source>
        <dbReference type="ARBA" id="ARBA00004571"/>
    </source>
</evidence>
<dbReference type="GO" id="GO:0009279">
    <property type="term" value="C:cell outer membrane"/>
    <property type="evidence" value="ECO:0007669"/>
    <property type="project" value="UniProtKB-SubCell"/>
</dbReference>
<proteinExistence type="inferred from homology"/>
<keyword evidence="3 7" id="KW-1134">Transmembrane beta strand</keyword>
<gene>
    <name evidence="10" type="ORF">OU798_03890</name>
</gene>
<organism evidence="10 11">
    <name type="scientific">Draconibacterium aestuarii</name>
    <dbReference type="NCBI Taxonomy" id="2998507"/>
    <lineage>
        <taxon>Bacteria</taxon>
        <taxon>Pseudomonadati</taxon>
        <taxon>Bacteroidota</taxon>
        <taxon>Bacteroidia</taxon>
        <taxon>Marinilabiliales</taxon>
        <taxon>Prolixibacteraceae</taxon>
        <taxon>Draconibacterium</taxon>
    </lineage>
</organism>
<keyword evidence="2 7" id="KW-0813">Transport</keyword>
<name>A0A9X3F473_9BACT</name>
<sequence>MKRNLTYLLSCLFLFTSGISFAQHTVTGVVYDAGSNTTLPGVNVVEKGTVNGTITNMDGEYTITVDDENATLVFSFIGFTAQEVPIQGKTNVDINLAQDVIGIEEVVAIGYGTQKKSDLTGAIGIVDVEEMAQTATNDVGKALQGKLAGVTVQGSGEPGAAPRIKIRGIGSFGDNSPLYVVDGVFAPINDIPMSSIQSVQVLKDASAAAIYGSRAANGVVIITTNRGKSGETKVNYSGYYGVQNVTQRYDMANREEYQMLVNEATENALYFDPSLVIKPANDPNSPYYVNNIDTDWQEEVFKTGTITDHNISVSGGNKVSNFNIGLNYFDQTPTVEGRGPSYKRYGISVTSDHTKGRFKFGESIHYTIADQTLMSFVHTGTMMNYMVNAIPTLPVYDDSTIDGYGSASQTIHGSYTANVVGMNSMIESETQRARLIGNTYGEFEIIEGLKYKLSLSYERTDWRDHHFDPVHDLGWFYVNNIAKLDDNRGSGYTGTVEQTLSYNKEFGKLNLNALAGHSALKSKISRNYGHAEGFSEPYFKMLSNGESTSSKSDEFQSRLISYFGRLILSYDDKYLVTGTIRRDGSSRFSPANKWGNFPSVAIAWKMQNESFMASTEDVISELKVRASYGILGNQNIGDYLYQGFINPYAQYVLNGQAVSGASQYIPSSPDVKWEQSISTNIGVDLGLYNNKLTFNIDYFDRTVEDMLYRVVTPGHLGWYDWESPVINNLSIKNSGFEFAATFRDVKGNFSYSISANTSTLKNEVLSLGYGSNPIYGAMSRTDIGGEVGEFYGWQVEKVFQTQTEIDALNASSPIGRYQEVDTRPGDFMFKDINGRDENGDLTGFPDGKVDDDDRTYLGSAIPNLYYGLNFNAAYKNFDFTLSANGASGNMVNNAVRRGVESGAGWDNYAASLLDRWTPENTDTGRPRVVMYDPNKNNRDSDYWLEEGSYLRIANVELGYNFSPKLLNKVKMSSLRLYVSAQNLHTFTKYSGFDPDFNNDGLFSRGTDQGAEANKVFTAYSGGLPNPRTFLVGVKVGFL</sequence>
<dbReference type="NCBIfam" id="TIGR04057">
    <property type="entry name" value="SusC_RagA_signa"/>
    <property type="match status" value="1"/>
</dbReference>
<dbReference type="Pfam" id="PF07715">
    <property type="entry name" value="Plug"/>
    <property type="match status" value="1"/>
</dbReference>
<dbReference type="InterPro" id="IPR037066">
    <property type="entry name" value="Plug_dom_sf"/>
</dbReference>
<keyword evidence="5 7" id="KW-0472">Membrane</keyword>
<dbReference type="Proteomes" id="UP001145087">
    <property type="component" value="Unassembled WGS sequence"/>
</dbReference>
<keyword evidence="4 7" id="KW-0812">Transmembrane</keyword>
<dbReference type="InterPro" id="IPR036942">
    <property type="entry name" value="Beta-barrel_TonB_sf"/>
</dbReference>
<feature type="domain" description="TonB-dependent receptor plug" evidence="9">
    <location>
        <begin position="116"/>
        <end position="219"/>
    </location>
</feature>
<dbReference type="Pfam" id="PF13715">
    <property type="entry name" value="CarbopepD_reg_2"/>
    <property type="match status" value="1"/>
</dbReference>
<evidence type="ECO:0000313" key="11">
    <source>
        <dbReference type="Proteomes" id="UP001145087"/>
    </source>
</evidence>
<dbReference type="NCBIfam" id="TIGR04056">
    <property type="entry name" value="OMP_RagA_SusC"/>
    <property type="match status" value="1"/>
</dbReference>
<keyword evidence="10" id="KW-0675">Receptor</keyword>
<comment type="subcellular location">
    <subcellularLocation>
        <location evidence="1 7">Cell outer membrane</location>
        <topology evidence="1 7">Multi-pass membrane protein</topology>
    </subcellularLocation>
</comment>
<feature type="signal peptide" evidence="8">
    <location>
        <begin position="1"/>
        <end position="22"/>
    </location>
</feature>